<evidence type="ECO:0000259" key="3">
    <source>
        <dbReference type="PROSITE" id="PS50914"/>
    </source>
</evidence>
<dbReference type="InterPro" id="IPR017080">
    <property type="entry name" value="UCP036990_CBS_BON"/>
</dbReference>
<dbReference type="InterPro" id="IPR000644">
    <property type="entry name" value="CBS_dom"/>
</dbReference>
<dbReference type="CDD" id="cd04586">
    <property type="entry name" value="CBS_pair_BON_assoc"/>
    <property type="match status" value="1"/>
</dbReference>
<dbReference type="Pfam" id="PF04972">
    <property type="entry name" value="BON"/>
    <property type="match status" value="1"/>
</dbReference>
<dbReference type="InterPro" id="IPR046342">
    <property type="entry name" value="CBS_dom_sf"/>
</dbReference>
<dbReference type="SMART" id="SM00116">
    <property type="entry name" value="CBS"/>
    <property type="match status" value="2"/>
</dbReference>
<dbReference type="PANTHER" id="PTHR43080:SF29">
    <property type="entry name" value="OS02G0818000 PROTEIN"/>
    <property type="match status" value="1"/>
</dbReference>
<protein>
    <submittedName>
        <fullName evidence="5">CBS domain-containing protein</fullName>
    </submittedName>
</protein>
<dbReference type="RefSeq" id="WP_390316117.1">
    <property type="nucleotide sequence ID" value="NZ_JBHSPB010000006.1"/>
</dbReference>
<dbReference type="Proteomes" id="UP001596083">
    <property type="component" value="Unassembled WGS sequence"/>
</dbReference>
<dbReference type="PIRSF" id="PIRSF036990">
    <property type="entry name" value="UCP036990_CBS_BON"/>
    <property type="match status" value="1"/>
</dbReference>
<dbReference type="InterPro" id="IPR007055">
    <property type="entry name" value="BON_dom"/>
</dbReference>
<evidence type="ECO:0000259" key="4">
    <source>
        <dbReference type="PROSITE" id="PS51371"/>
    </source>
</evidence>
<evidence type="ECO:0000256" key="2">
    <source>
        <dbReference type="PROSITE-ProRule" id="PRU00703"/>
    </source>
</evidence>
<evidence type="ECO:0000313" key="6">
    <source>
        <dbReference type="Proteomes" id="UP001596083"/>
    </source>
</evidence>
<keyword evidence="1 2" id="KW-0129">CBS domain</keyword>
<feature type="domain" description="CBS" evidence="4">
    <location>
        <begin position="100"/>
        <end position="157"/>
    </location>
</feature>
<gene>
    <name evidence="5" type="ORF">ACFP1Z_12155</name>
</gene>
<dbReference type="PANTHER" id="PTHR43080">
    <property type="entry name" value="CBS DOMAIN-CONTAINING PROTEIN CBSX3, MITOCHONDRIAL"/>
    <property type="match status" value="1"/>
</dbReference>
<name>A0ABW0YWI9_9ACTN</name>
<comment type="caution">
    <text evidence="5">The sequence shown here is derived from an EMBL/GenBank/DDBJ whole genome shotgun (WGS) entry which is preliminary data.</text>
</comment>
<dbReference type="Gene3D" id="3.10.580.10">
    <property type="entry name" value="CBS-domain"/>
    <property type="match status" value="1"/>
</dbReference>
<sequence length="241" mass="26771">MRQSKVGNLMTPDVVSVRPATPFKEVTRLLAEHDISGLPVVDDDDKVLGVISESDLMLRQAAVPAGPAPPRRRERRPWWYGGRRDETPERVAARTAGGLMSRPAIVVHAADSVAEAARTMARHRVERLPVVDEEERLVGIVTRRDLLQVFLRPDSDIRREVVADVVVGTMWLTPDTLDVHVLDGVVTLRGQLELRSEIPVLLRLTQQIDGVVSVVDGLTYRVDDSRPVRPPEQTLLGLADQ</sequence>
<dbReference type="Pfam" id="PF00571">
    <property type="entry name" value="CBS"/>
    <property type="match status" value="2"/>
</dbReference>
<dbReference type="InterPro" id="IPR051257">
    <property type="entry name" value="Diverse_CBS-Domain"/>
</dbReference>
<accession>A0ABW0YWI9</accession>
<dbReference type="PROSITE" id="PS50914">
    <property type="entry name" value="BON"/>
    <property type="match status" value="1"/>
</dbReference>
<reference evidence="6" key="1">
    <citation type="journal article" date="2019" name="Int. J. Syst. Evol. Microbiol.">
        <title>The Global Catalogue of Microorganisms (GCM) 10K type strain sequencing project: providing services to taxonomists for standard genome sequencing and annotation.</title>
        <authorList>
            <consortium name="The Broad Institute Genomics Platform"/>
            <consortium name="The Broad Institute Genome Sequencing Center for Infectious Disease"/>
            <person name="Wu L."/>
            <person name="Ma J."/>
        </authorList>
    </citation>
    <scope>NUCLEOTIDE SEQUENCE [LARGE SCALE GENOMIC DNA]</scope>
    <source>
        <strain evidence="6">CGMCC 4.7304</strain>
    </source>
</reference>
<keyword evidence="6" id="KW-1185">Reference proteome</keyword>
<organism evidence="5 6">
    <name type="scientific">Streptomyces gamaensis</name>
    <dbReference type="NCBI Taxonomy" id="1763542"/>
    <lineage>
        <taxon>Bacteria</taxon>
        <taxon>Bacillati</taxon>
        <taxon>Actinomycetota</taxon>
        <taxon>Actinomycetes</taxon>
        <taxon>Kitasatosporales</taxon>
        <taxon>Streptomycetaceae</taxon>
        <taxon>Streptomyces</taxon>
    </lineage>
</organism>
<evidence type="ECO:0000313" key="5">
    <source>
        <dbReference type="EMBL" id="MFC5720920.1"/>
    </source>
</evidence>
<feature type="domain" description="CBS" evidence="4">
    <location>
        <begin position="10"/>
        <end position="68"/>
    </location>
</feature>
<feature type="domain" description="BON" evidence="3">
    <location>
        <begin position="154"/>
        <end position="222"/>
    </location>
</feature>
<evidence type="ECO:0000256" key="1">
    <source>
        <dbReference type="ARBA" id="ARBA00023122"/>
    </source>
</evidence>
<dbReference type="SUPFAM" id="SSF54631">
    <property type="entry name" value="CBS-domain pair"/>
    <property type="match status" value="1"/>
</dbReference>
<proteinExistence type="predicted"/>
<dbReference type="EMBL" id="JBHSPB010000006">
    <property type="protein sequence ID" value="MFC5720920.1"/>
    <property type="molecule type" value="Genomic_DNA"/>
</dbReference>
<dbReference type="PROSITE" id="PS51371">
    <property type="entry name" value="CBS"/>
    <property type="match status" value="2"/>
</dbReference>